<evidence type="ECO:0000256" key="1">
    <source>
        <dbReference type="SAM" id="MobiDB-lite"/>
    </source>
</evidence>
<dbReference type="OrthoDB" id="10440772at2759"/>
<dbReference type="Proteomes" id="UP000719766">
    <property type="component" value="Unassembled WGS sequence"/>
</dbReference>
<dbReference type="AlphaFoldDB" id="A0A9P7AN85"/>
<sequence>MRVSDAELRQLDIDPDVENLLQKRKIIKASSRAPSAPYHKKPLSKAKHPESPLLKQQGKQPGEKSHFAETGGVQSVIESWVKGFTKYPPKQKDVDHVRKFLVQSVE</sequence>
<reference evidence="3" key="1">
    <citation type="journal article" date="2020" name="New Phytol.">
        <title>Comparative genomics reveals dynamic genome evolution in host specialist ectomycorrhizal fungi.</title>
        <authorList>
            <person name="Lofgren L.A."/>
            <person name="Nguyen N.H."/>
            <person name="Vilgalys R."/>
            <person name="Ruytinx J."/>
            <person name="Liao H.L."/>
            <person name="Branco S."/>
            <person name="Kuo A."/>
            <person name="LaButti K."/>
            <person name="Lipzen A."/>
            <person name="Andreopoulos W."/>
            <person name="Pangilinan J."/>
            <person name="Riley R."/>
            <person name="Hundley H."/>
            <person name="Na H."/>
            <person name="Barry K."/>
            <person name="Grigoriev I.V."/>
            <person name="Stajich J.E."/>
            <person name="Kennedy P.G."/>
        </authorList>
    </citation>
    <scope>NUCLEOTIDE SEQUENCE</scope>
    <source>
        <strain evidence="3">S12</strain>
    </source>
</reference>
<keyword evidence="4" id="KW-1185">Reference proteome</keyword>
<comment type="caution">
    <text evidence="3">The sequence shown here is derived from an EMBL/GenBank/DDBJ whole genome shotgun (WGS) entry which is preliminary data.</text>
</comment>
<evidence type="ECO:0000259" key="2">
    <source>
        <dbReference type="Pfam" id="PF16727"/>
    </source>
</evidence>
<accession>A0A9P7AN85</accession>
<dbReference type="Pfam" id="PF16727">
    <property type="entry name" value="REV1_C"/>
    <property type="match status" value="1"/>
</dbReference>
<dbReference type="InterPro" id="IPR031991">
    <property type="entry name" value="Rev1_C"/>
</dbReference>
<dbReference type="RefSeq" id="XP_041159410.1">
    <property type="nucleotide sequence ID" value="XM_041306747.1"/>
</dbReference>
<evidence type="ECO:0000313" key="3">
    <source>
        <dbReference type="EMBL" id="KAG1792841.1"/>
    </source>
</evidence>
<feature type="domain" description="DNA repair protein Rev1 C-terminal" evidence="2">
    <location>
        <begin position="73"/>
        <end position="105"/>
    </location>
</feature>
<feature type="region of interest" description="Disordered" evidence="1">
    <location>
        <begin position="28"/>
        <end position="69"/>
    </location>
</feature>
<proteinExistence type="predicted"/>
<name>A0A9P7AN85_9AGAM</name>
<gene>
    <name evidence="3" type="ORF">HD556DRAFT_1444235</name>
</gene>
<evidence type="ECO:0000313" key="4">
    <source>
        <dbReference type="Proteomes" id="UP000719766"/>
    </source>
</evidence>
<dbReference type="EMBL" id="JABBWE010000034">
    <property type="protein sequence ID" value="KAG1792841.1"/>
    <property type="molecule type" value="Genomic_DNA"/>
</dbReference>
<organism evidence="3 4">
    <name type="scientific">Suillus plorans</name>
    <dbReference type="NCBI Taxonomy" id="116603"/>
    <lineage>
        <taxon>Eukaryota</taxon>
        <taxon>Fungi</taxon>
        <taxon>Dikarya</taxon>
        <taxon>Basidiomycota</taxon>
        <taxon>Agaricomycotina</taxon>
        <taxon>Agaricomycetes</taxon>
        <taxon>Agaricomycetidae</taxon>
        <taxon>Boletales</taxon>
        <taxon>Suillineae</taxon>
        <taxon>Suillaceae</taxon>
        <taxon>Suillus</taxon>
    </lineage>
</organism>
<dbReference type="GeneID" id="64600511"/>
<protein>
    <recommendedName>
        <fullName evidence="2">DNA repair protein Rev1 C-terminal domain-containing protein</fullName>
    </recommendedName>
</protein>